<dbReference type="EMBL" id="FOQD01000007">
    <property type="protein sequence ID" value="SFI24897.1"/>
    <property type="molecule type" value="Genomic_DNA"/>
</dbReference>
<evidence type="ECO:0000256" key="1">
    <source>
        <dbReference type="ARBA" id="ARBA00022679"/>
    </source>
</evidence>
<keyword evidence="1 4" id="KW-0808">Transferase</keyword>
<protein>
    <submittedName>
        <fullName evidence="4">Methyltransferase domain-containing protein</fullName>
    </submittedName>
</protein>
<sequence length="248" mass="27643">MLKILQSLCLLLVCLPVFGEEPAVGDAKAKSRYSYRDDHDPNGLGKFYMGREIARVMGHQGIAWLERPEREEEERLSLLVECLQLKPGMVVADIGAGTGVISVRMANVVAPDGKVLAVDIQKEMLRALEIKCKELGVENVQPVLGTTQSPNLSDDSVDLAVMVDVYHEFNLPHEMLQAIVKGLKPGGRIAFVEYRKEDPTVPIKEVHKMSEVQVKKEALQPELGLEWVETIEKLPRQHVIIFAKKAKS</sequence>
<dbReference type="GO" id="GO:0032259">
    <property type="term" value="P:methylation"/>
    <property type="evidence" value="ECO:0007669"/>
    <property type="project" value="UniProtKB-KW"/>
</dbReference>
<dbReference type="CDD" id="cd02440">
    <property type="entry name" value="AdoMet_MTases"/>
    <property type="match status" value="1"/>
</dbReference>
<evidence type="ECO:0000313" key="4">
    <source>
        <dbReference type="EMBL" id="SFI24897.1"/>
    </source>
</evidence>
<keyword evidence="4" id="KW-0489">Methyltransferase</keyword>
<dbReference type="PANTHER" id="PTHR43861:SF3">
    <property type="entry name" value="PUTATIVE (AFU_ORTHOLOGUE AFUA_2G14390)-RELATED"/>
    <property type="match status" value="1"/>
</dbReference>
<name>A0A1I3GN52_9PLAN</name>
<dbReference type="STRING" id="1576369.SAMN05421753_10764"/>
<keyword evidence="5" id="KW-1185">Reference proteome</keyword>
<dbReference type="PANTHER" id="PTHR43861">
    <property type="entry name" value="TRANS-ACONITATE 2-METHYLTRANSFERASE-RELATED"/>
    <property type="match status" value="1"/>
</dbReference>
<evidence type="ECO:0000256" key="2">
    <source>
        <dbReference type="SAM" id="SignalP"/>
    </source>
</evidence>
<feature type="chain" id="PRO_5011721968" evidence="2">
    <location>
        <begin position="20"/>
        <end position="248"/>
    </location>
</feature>
<reference evidence="5" key="1">
    <citation type="submission" date="2016-10" db="EMBL/GenBank/DDBJ databases">
        <authorList>
            <person name="Varghese N."/>
            <person name="Submissions S."/>
        </authorList>
    </citation>
    <scope>NUCLEOTIDE SEQUENCE [LARGE SCALE GENOMIC DNA]</scope>
    <source>
        <strain evidence="5">DSM 26348</strain>
    </source>
</reference>
<keyword evidence="2" id="KW-0732">Signal</keyword>
<dbReference type="RefSeq" id="WP_092050181.1">
    <property type="nucleotide sequence ID" value="NZ_FOQD01000007.1"/>
</dbReference>
<evidence type="ECO:0000259" key="3">
    <source>
        <dbReference type="Pfam" id="PF13847"/>
    </source>
</evidence>
<dbReference type="InterPro" id="IPR025714">
    <property type="entry name" value="Methyltranfer_dom"/>
</dbReference>
<dbReference type="OrthoDB" id="9784101at2"/>
<dbReference type="Gene3D" id="3.40.50.150">
    <property type="entry name" value="Vaccinia Virus protein VP39"/>
    <property type="match status" value="1"/>
</dbReference>
<evidence type="ECO:0000313" key="5">
    <source>
        <dbReference type="Proteomes" id="UP000199518"/>
    </source>
</evidence>
<dbReference type="SUPFAM" id="SSF53335">
    <property type="entry name" value="S-adenosyl-L-methionine-dependent methyltransferases"/>
    <property type="match status" value="1"/>
</dbReference>
<gene>
    <name evidence="4" type="ORF">SAMN05421753_10764</name>
</gene>
<accession>A0A1I3GN52</accession>
<organism evidence="4 5">
    <name type="scientific">Planctomicrobium piriforme</name>
    <dbReference type="NCBI Taxonomy" id="1576369"/>
    <lineage>
        <taxon>Bacteria</taxon>
        <taxon>Pseudomonadati</taxon>
        <taxon>Planctomycetota</taxon>
        <taxon>Planctomycetia</taxon>
        <taxon>Planctomycetales</taxon>
        <taxon>Planctomycetaceae</taxon>
        <taxon>Planctomicrobium</taxon>
    </lineage>
</organism>
<dbReference type="AlphaFoldDB" id="A0A1I3GN52"/>
<feature type="domain" description="Methyltransferase" evidence="3">
    <location>
        <begin position="86"/>
        <end position="211"/>
    </location>
</feature>
<proteinExistence type="predicted"/>
<dbReference type="InterPro" id="IPR029063">
    <property type="entry name" value="SAM-dependent_MTases_sf"/>
</dbReference>
<dbReference type="Pfam" id="PF13847">
    <property type="entry name" value="Methyltransf_31"/>
    <property type="match status" value="1"/>
</dbReference>
<feature type="signal peptide" evidence="2">
    <location>
        <begin position="1"/>
        <end position="19"/>
    </location>
</feature>
<dbReference type="GO" id="GO:0008168">
    <property type="term" value="F:methyltransferase activity"/>
    <property type="evidence" value="ECO:0007669"/>
    <property type="project" value="UniProtKB-KW"/>
</dbReference>
<dbReference type="Proteomes" id="UP000199518">
    <property type="component" value="Unassembled WGS sequence"/>
</dbReference>